<dbReference type="SUPFAM" id="SSF56300">
    <property type="entry name" value="Metallo-dependent phosphatases"/>
    <property type="match status" value="1"/>
</dbReference>
<dbReference type="PANTHER" id="PTHR30337:SF7">
    <property type="entry name" value="PHOSPHOESTERASE"/>
    <property type="match status" value="1"/>
</dbReference>
<proteinExistence type="predicted"/>
<dbReference type="Gene3D" id="3.60.21.10">
    <property type="match status" value="1"/>
</dbReference>
<evidence type="ECO:0000259" key="2">
    <source>
        <dbReference type="Pfam" id="PF00149"/>
    </source>
</evidence>
<dbReference type="CDD" id="cd00840">
    <property type="entry name" value="MPP_Mre11_N"/>
    <property type="match status" value="1"/>
</dbReference>
<keyword evidence="1" id="KW-0378">Hydrolase</keyword>
<dbReference type="eggNOG" id="COG0420">
    <property type="taxonomic scope" value="Bacteria"/>
</dbReference>
<sequence length="421" mass="45374">MMKIVHAADLHLDSPLRGLERYEGAPIGQIRGATRRAFENLIDLCLAEEADLLLLAGDIYDGDWRDYSTGLFFAAQLSRLRAAGVQVVMVRGNHDAQSQITRHLSLPGHVTVLDHRAPQQVIDERRGFAVTGQSFPTRAVTDDLAAGYPDAVPGLFNVGLLHTALGGREGHENYAPSSLTTLLSKGYQYWALGHVHAREVVHADPPVVFPGNLQGRHAREAGAKGATLVTVDGGRVVSLVHKALDVVRWHVCEVDVSEAQSGLDAVDLARVRLEEALAEAGGRTVAARVVLRGMTRAHGALHGGLEQWTQQIRAAANDVGGEGLWVEQVRLRTGAAVDAVALGEREDAIGQLARALRALRDDDQEMGRLLGEFAGLRGKLPAEARELDEGLRLEDAEVLKGALEDVEQLLLSRLLSKSGEG</sequence>
<reference evidence="3 4" key="1">
    <citation type="submission" date="2013-05" db="EMBL/GenBank/DDBJ databases">
        <title>Genome assembly of Chondromyces apiculatus DSM 436.</title>
        <authorList>
            <person name="Sharma G."/>
            <person name="Khatri I."/>
            <person name="Kaur C."/>
            <person name="Mayilraj S."/>
            <person name="Subramanian S."/>
        </authorList>
    </citation>
    <scope>NUCLEOTIDE SEQUENCE [LARGE SCALE GENOMIC DNA]</scope>
    <source>
        <strain evidence="3 4">DSM 436</strain>
    </source>
</reference>
<dbReference type="GO" id="GO:0004527">
    <property type="term" value="F:exonuclease activity"/>
    <property type="evidence" value="ECO:0007669"/>
    <property type="project" value="UniProtKB-KW"/>
</dbReference>
<dbReference type="InterPro" id="IPR029052">
    <property type="entry name" value="Metallo-depent_PP-like"/>
</dbReference>
<dbReference type="Pfam" id="PF00149">
    <property type="entry name" value="Metallophos"/>
    <property type="match status" value="1"/>
</dbReference>
<keyword evidence="3" id="KW-0269">Exonuclease</keyword>
<keyword evidence="4" id="KW-1185">Reference proteome</keyword>
<feature type="domain" description="Calcineurin-like phosphoesterase" evidence="2">
    <location>
        <begin position="2"/>
        <end position="197"/>
    </location>
</feature>
<gene>
    <name evidence="3" type="ORF">CAP_2810</name>
</gene>
<organism evidence="3 4">
    <name type="scientific">Chondromyces apiculatus DSM 436</name>
    <dbReference type="NCBI Taxonomy" id="1192034"/>
    <lineage>
        <taxon>Bacteria</taxon>
        <taxon>Pseudomonadati</taxon>
        <taxon>Myxococcota</taxon>
        <taxon>Polyangia</taxon>
        <taxon>Polyangiales</taxon>
        <taxon>Polyangiaceae</taxon>
        <taxon>Chondromyces</taxon>
    </lineage>
</organism>
<dbReference type="STRING" id="1192034.CAP_2810"/>
<protein>
    <submittedName>
        <fullName evidence="3">DNA repair exonuclease family protein YhaO</fullName>
    </submittedName>
</protein>
<evidence type="ECO:0000313" key="3">
    <source>
        <dbReference type="EMBL" id="EYF05809.1"/>
    </source>
</evidence>
<dbReference type="Proteomes" id="UP000019678">
    <property type="component" value="Unassembled WGS sequence"/>
</dbReference>
<dbReference type="InterPro" id="IPR014576">
    <property type="entry name" value="Pesterase_YhaO"/>
</dbReference>
<dbReference type="InterPro" id="IPR050535">
    <property type="entry name" value="DNA_Repair-Maintenance_Comp"/>
</dbReference>
<dbReference type="PANTHER" id="PTHR30337">
    <property type="entry name" value="COMPONENT OF ATP-DEPENDENT DSDNA EXONUCLEASE"/>
    <property type="match status" value="1"/>
</dbReference>
<keyword evidence="3" id="KW-0540">Nuclease</keyword>
<dbReference type="EMBL" id="ASRX01000020">
    <property type="protein sequence ID" value="EYF05809.1"/>
    <property type="molecule type" value="Genomic_DNA"/>
</dbReference>
<accession>A0A017T990</accession>
<dbReference type="InterPro" id="IPR041796">
    <property type="entry name" value="Mre11_N"/>
</dbReference>
<dbReference type="InterPro" id="IPR004843">
    <property type="entry name" value="Calcineurin-like_PHP"/>
</dbReference>
<name>A0A017T990_9BACT</name>
<evidence type="ECO:0000256" key="1">
    <source>
        <dbReference type="ARBA" id="ARBA00022801"/>
    </source>
</evidence>
<dbReference type="AlphaFoldDB" id="A0A017T990"/>
<comment type="caution">
    <text evidence="3">The sequence shown here is derived from an EMBL/GenBank/DDBJ whole genome shotgun (WGS) entry which is preliminary data.</text>
</comment>
<evidence type="ECO:0000313" key="4">
    <source>
        <dbReference type="Proteomes" id="UP000019678"/>
    </source>
</evidence>
<dbReference type="PIRSF" id="PIRSF033091">
    <property type="entry name" value="Pesterase_YhaO"/>
    <property type="match status" value="1"/>
</dbReference>